<keyword evidence="7" id="KW-1185">Reference proteome</keyword>
<dbReference type="SUPFAM" id="SSF103481">
    <property type="entry name" value="Multidrug resistance efflux transporter EmrE"/>
    <property type="match status" value="2"/>
</dbReference>
<dbReference type="InterPro" id="IPR037185">
    <property type="entry name" value="EmrE-like"/>
</dbReference>
<proteinExistence type="inferred from homology"/>
<sequence>MTTMLPYMMIAAGAALWGLIAIFVRGLSEYGFTAMEIVTIRVITASLLLIIIGLIRYRSEMKVKVRDTYLFIGTGILSIVFFNWSYFTTINEMNVSLAVILLYTSPAFVTILSYIFLKEPLHMKKVFAVIGTIFGCVLIAGVSVGEANNVTMLGIVIGLCSGLGYALYSIFGKFALRKYEPFTVTLFTFVVAALFLLPVTRIWEKGALLQPEVIGHAIGLGLFPTVIAFILYTKGLEKVESSKAGIIATVEPLVATFLSVFLYHESLTIFQIIGSVFILSSVLIVNFPIKMKKHRTVT</sequence>
<keyword evidence="3" id="KW-0472">Membrane</keyword>
<feature type="transmembrane region" description="Helical" evidence="3">
    <location>
        <begin position="269"/>
        <end position="289"/>
    </location>
</feature>
<protein>
    <submittedName>
        <fullName evidence="6">EamA family transporter</fullName>
    </submittedName>
</protein>
<comment type="caution">
    <text evidence="6">The sequence shown here is derived from an EMBL/GenBank/DDBJ whole genome shotgun (WGS) entry which is preliminary data.</text>
</comment>
<dbReference type="Proteomes" id="UP000472971">
    <property type="component" value="Unassembled WGS sequence"/>
</dbReference>
<keyword evidence="3" id="KW-1133">Transmembrane helix</keyword>
<feature type="transmembrane region" description="Helical" evidence="3">
    <location>
        <begin position="126"/>
        <end position="144"/>
    </location>
</feature>
<evidence type="ECO:0000313" key="7">
    <source>
        <dbReference type="Proteomes" id="UP000472971"/>
    </source>
</evidence>
<reference evidence="5 8" key="2">
    <citation type="submission" date="2020-07" db="EMBL/GenBank/DDBJ databases">
        <authorList>
            <person name="Feng H."/>
        </authorList>
    </citation>
    <scope>NUCLEOTIDE SEQUENCE [LARGE SCALE GENOMIC DNA]</scope>
    <source>
        <strain evidence="5">S-12</strain>
        <strain evidence="8">s-12</strain>
    </source>
</reference>
<dbReference type="Gene3D" id="1.10.3730.20">
    <property type="match status" value="1"/>
</dbReference>
<feature type="domain" description="EamA" evidence="4">
    <location>
        <begin position="153"/>
        <end position="286"/>
    </location>
</feature>
<name>A0A6B3VRA4_9BACI</name>
<comment type="similarity">
    <text evidence="2">Belongs to the EamA transporter family.</text>
</comment>
<feature type="domain" description="EamA" evidence="4">
    <location>
        <begin position="7"/>
        <end position="140"/>
    </location>
</feature>
<feature type="transmembrane region" description="Helical" evidence="3">
    <location>
        <begin position="213"/>
        <end position="232"/>
    </location>
</feature>
<feature type="transmembrane region" description="Helical" evidence="3">
    <location>
        <begin position="69"/>
        <end position="87"/>
    </location>
</feature>
<evidence type="ECO:0000313" key="6">
    <source>
        <dbReference type="EMBL" id="NEY80509.1"/>
    </source>
</evidence>
<keyword evidence="3" id="KW-0812">Transmembrane</keyword>
<comment type="subcellular location">
    <subcellularLocation>
        <location evidence="1">Endomembrane system</location>
        <topology evidence="1">Multi-pass membrane protein</topology>
    </subcellularLocation>
</comment>
<gene>
    <name evidence="6" type="ORF">G4D64_03005</name>
    <name evidence="5" type="ORF">H1Z61_03010</name>
</gene>
<accession>A0A6B3VRA4</accession>
<reference evidence="6 7" key="1">
    <citation type="submission" date="2020-02" db="EMBL/GenBank/DDBJ databases">
        <title>Bacillus aquiflavi sp. nov., isolated from yellow water of strong flavor Chinese baijiu in Yibin region of China.</title>
        <authorList>
            <person name="Xie J."/>
        </authorList>
    </citation>
    <scope>NUCLEOTIDE SEQUENCE [LARGE SCALE GENOMIC DNA]</scope>
    <source>
        <strain evidence="6 7">3H-10</strain>
    </source>
</reference>
<evidence type="ECO:0000313" key="5">
    <source>
        <dbReference type="EMBL" id="MBA4536135.1"/>
    </source>
</evidence>
<feature type="transmembrane region" description="Helical" evidence="3">
    <location>
        <begin position="150"/>
        <end position="170"/>
    </location>
</feature>
<dbReference type="EMBL" id="JACEIO010000004">
    <property type="protein sequence ID" value="MBA4536135.1"/>
    <property type="molecule type" value="Genomic_DNA"/>
</dbReference>
<dbReference type="Pfam" id="PF00892">
    <property type="entry name" value="EamA"/>
    <property type="match status" value="2"/>
</dbReference>
<evidence type="ECO:0000256" key="1">
    <source>
        <dbReference type="ARBA" id="ARBA00004127"/>
    </source>
</evidence>
<evidence type="ECO:0000256" key="2">
    <source>
        <dbReference type="ARBA" id="ARBA00007362"/>
    </source>
</evidence>
<dbReference type="Proteomes" id="UP000570010">
    <property type="component" value="Unassembled WGS sequence"/>
</dbReference>
<organism evidence="6 7">
    <name type="scientific">Bacillus aquiflavi</name>
    <dbReference type="NCBI Taxonomy" id="2672567"/>
    <lineage>
        <taxon>Bacteria</taxon>
        <taxon>Bacillati</taxon>
        <taxon>Bacillota</taxon>
        <taxon>Bacilli</taxon>
        <taxon>Bacillales</taxon>
        <taxon>Bacillaceae</taxon>
        <taxon>Bacillus</taxon>
    </lineage>
</organism>
<dbReference type="EMBL" id="JAAIWN010000004">
    <property type="protein sequence ID" value="NEY80509.1"/>
    <property type="molecule type" value="Genomic_DNA"/>
</dbReference>
<evidence type="ECO:0000256" key="3">
    <source>
        <dbReference type="SAM" id="Phobius"/>
    </source>
</evidence>
<dbReference type="InterPro" id="IPR000620">
    <property type="entry name" value="EamA_dom"/>
</dbReference>
<dbReference type="AlphaFoldDB" id="A0A6B3VRA4"/>
<feature type="transmembrane region" description="Helical" evidence="3">
    <location>
        <begin position="182"/>
        <end position="201"/>
    </location>
</feature>
<dbReference type="PANTHER" id="PTHR22911">
    <property type="entry name" value="ACYL-MALONYL CONDENSING ENZYME-RELATED"/>
    <property type="match status" value="1"/>
</dbReference>
<feature type="transmembrane region" description="Helical" evidence="3">
    <location>
        <begin position="38"/>
        <end position="57"/>
    </location>
</feature>
<feature type="transmembrane region" description="Helical" evidence="3">
    <location>
        <begin position="244"/>
        <end position="263"/>
    </location>
</feature>
<feature type="transmembrane region" description="Helical" evidence="3">
    <location>
        <begin position="93"/>
        <end position="117"/>
    </location>
</feature>
<evidence type="ECO:0000313" key="8">
    <source>
        <dbReference type="Proteomes" id="UP000570010"/>
    </source>
</evidence>
<dbReference type="PANTHER" id="PTHR22911:SF79">
    <property type="entry name" value="MOBA-LIKE NTP TRANSFERASE DOMAIN-CONTAINING PROTEIN"/>
    <property type="match status" value="1"/>
</dbReference>
<dbReference type="GO" id="GO:0016020">
    <property type="term" value="C:membrane"/>
    <property type="evidence" value="ECO:0007669"/>
    <property type="project" value="InterPro"/>
</dbReference>
<evidence type="ECO:0000259" key="4">
    <source>
        <dbReference type="Pfam" id="PF00892"/>
    </source>
</evidence>